<comment type="caution">
    <text evidence="1">The sequence shown here is derived from an EMBL/GenBank/DDBJ whole genome shotgun (WGS) entry which is preliminary data.</text>
</comment>
<dbReference type="RefSeq" id="WP_184257169.1">
    <property type="nucleotide sequence ID" value="NZ_JACHIO010000013.1"/>
</dbReference>
<proteinExistence type="predicted"/>
<sequence length="76" mass="8231">MQQTLRMKVLIGILVALSGLGIVLVHELRVNQQTAAAASKLAAEREKAEQIDRGDKAAIQKIRERNAQKASPAANQ</sequence>
<evidence type="ECO:0000313" key="2">
    <source>
        <dbReference type="Proteomes" id="UP000584867"/>
    </source>
</evidence>
<reference evidence="1 2" key="1">
    <citation type="submission" date="2020-08" db="EMBL/GenBank/DDBJ databases">
        <title>Genomic Encyclopedia of Type Strains, Phase IV (KMG-V): Genome sequencing to study the core and pangenomes of soil and plant-associated prokaryotes.</title>
        <authorList>
            <person name="Whitman W."/>
        </authorList>
    </citation>
    <scope>NUCLEOTIDE SEQUENCE [LARGE SCALE GENOMIC DNA]</scope>
    <source>
        <strain evidence="1 2">X5P3</strain>
    </source>
</reference>
<gene>
    <name evidence="1" type="ORF">HDF15_003260</name>
</gene>
<organism evidence="1 2">
    <name type="scientific">Granulicella mallensis</name>
    <dbReference type="NCBI Taxonomy" id="940614"/>
    <lineage>
        <taxon>Bacteria</taxon>
        <taxon>Pseudomonadati</taxon>
        <taxon>Acidobacteriota</taxon>
        <taxon>Terriglobia</taxon>
        <taxon>Terriglobales</taxon>
        <taxon>Acidobacteriaceae</taxon>
        <taxon>Granulicella</taxon>
    </lineage>
</organism>
<dbReference type="EMBL" id="JACHIO010000013">
    <property type="protein sequence ID" value="MBB5064898.1"/>
    <property type="molecule type" value="Genomic_DNA"/>
</dbReference>
<accession>A0A7W7ZRS5</accession>
<evidence type="ECO:0000313" key="1">
    <source>
        <dbReference type="EMBL" id="MBB5064898.1"/>
    </source>
</evidence>
<name>A0A7W7ZRS5_9BACT</name>
<protein>
    <submittedName>
        <fullName evidence="1">Uncharacterized protein</fullName>
    </submittedName>
</protein>
<dbReference type="Proteomes" id="UP000584867">
    <property type="component" value="Unassembled WGS sequence"/>
</dbReference>
<dbReference type="AlphaFoldDB" id="A0A7W7ZRS5"/>